<evidence type="ECO:0000313" key="2">
    <source>
        <dbReference type="EMBL" id="CAD7283327.1"/>
    </source>
</evidence>
<protein>
    <submittedName>
        <fullName evidence="2">Uncharacterized protein</fullName>
    </submittedName>
</protein>
<reference evidence="2" key="1">
    <citation type="submission" date="2020-11" db="EMBL/GenBank/DDBJ databases">
        <authorList>
            <person name="Tran Van P."/>
        </authorList>
    </citation>
    <scope>NUCLEOTIDE SEQUENCE</scope>
</reference>
<gene>
    <name evidence="2" type="ORF">NMOB1V02_LOCUS10943</name>
</gene>
<keyword evidence="3" id="KW-1185">Reference proteome</keyword>
<evidence type="ECO:0000313" key="3">
    <source>
        <dbReference type="Proteomes" id="UP000678499"/>
    </source>
</evidence>
<sequence>MWFGQNQLAGNSWAKRDICPSSHEDDGTRICPAETQQELVDFSSAVGKMSEDFSHMKYEIGKGMESRRKRVRRQDQVFSGNLKLDVPMKILLDALRMHGFHPKTRKQQDYLLPMENRDLKSKKHQPKIFILTGLQRNNHSQEQNDPIQTLRPLATEFKIDTNKEHQTNENEGSHTTTAVPQDAKTEMHTEPSLSGIMQAWCEYSIS</sequence>
<dbReference type="Proteomes" id="UP000678499">
    <property type="component" value="Unassembled WGS sequence"/>
</dbReference>
<dbReference type="EMBL" id="CAJPEX010005225">
    <property type="protein sequence ID" value="CAG0923479.1"/>
    <property type="molecule type" value="Genomic_DNA"/>
</dbReference>
<evidence type="ECO:0000256" key="1">
    <source>
        <dbReference type="SAM" id="MobiDB-lite"/>
    </source>
</evidence>
<name>A0A7R9BZC8_9CRUS</name>
<feature type="region of interest" description="Disordered" evidence="1">
    <location>
        <begin position="164"/>
        <end position="191"/>
    </location>
</feature>
<feature type="non-terminal residue" evidence="2">
    <location>
        <position position="206"/>
    </location>
</feature>
<accession>A0A7R9BZC8</accession>
<dbReference type="AlphaFoldDB" id="A0A7R9BZC8"/>
<organism evidence="2">
    <name type="scientific">Notodromas monacha</name>
    <dbReference type="NCBI Taxonomy" id="399045"/>
    <lineage>
        <taxon>Eukaryota</taxon>
        <taxon>Metazoa</taxon>
        <taxon>Ecdysozoa</taxon>
        <taxon>Arthropoda</taxon>
        <taxon>Crustacea</taxon>
        <taxon>Oligostraca</taxon>
        <taxon>Ostracoda</taxon>
        <taxon>Podocopa</taxon>
        <taxon>Podocopida</taxon>
        <taxon>Cypridocopina</taxon>
        <taxon>Cypridoidea</taxon>
        <taxon>Cyprididae</taxon>
        <taxon>Notodromas</taxon>
    </lineage>
</organism>
<proteinExistence type="predicted"/>
<dbReference type="EMBL" id="OA887262">
    <property type="protein sequence ID" value="CAD7283327.1"/>
    <property type="molecule type" value="Genomic_DNA"/>
</dbReference>